<evidence type="ECO:0000256" key="3">
    <source>
        <dbReference type="ARBA" id="ARBA00022692"/>
    </source>
</evidence>
<dbReference type="AlphaFoldDB" id="A0AAN6RX35"/>
<evidence type="ECO:0000313" key="9">
    <source>
        <dbReference type="EMBL" id="KAK3905989.1"/>
    </source>
</evidence>
<keyword evidence="4 6" id="KW-1133">Transmembrane helix</keyword>
<dbReference type="EMBL" id="MU855339">
    <property type="protein sequence ID" value="KAK3905989.1"/>
    <property type="molecule type" value="Genomic_DNA"/>
</dbReference>
<feature type="transmembrane region" description="Helical" evidence="6">
    <location>
        <begin position="42"/>
        <end position="61"/>
    </location>
</feature>
<evidence type="ECO:0000256" key="5">
    <source>
        <dbReference type="ARBA" id="ARBA00023136"/>
    </source>
</evidence>
<name>A0AAN6RX35_9PEZI</name>
<dbReference type="Pfam" id="PF13396">
    <property type="entry name" value="PLDc_N"/>
    <property type="match status" value="1"/>
</dbReference>
<comment type="caution">
    <text evidence="9">The sequence shown here is derived from an EMBL/GenBank/DDBJ whole genome shotgun (WGS) entry which is preliminary data.</text>
</comment>
<comment type="subcellular location">
    <subcellularLocation>
        <location evidence="1">Cell membrane</location>
        <topology evidence="1">Multi-pass membrane protein</topology>
    </subcellularLocation>
</comment>
<evidence type="ECO:0000256" key="2">
    <source>
        <dbReference type="ARBA" id="ARBA00022475"/>
    </source>
</evidence>
<evidence type="ECO:0000256" key="7">
    <source>
        <dbReference type="SAM" id="SignalP"/>
    </source>
</evidence>
<keyword evidence="2" id="KW-1003">Cell membrane</keyword>
<proteinExistence type="predicted"/>
<dbReference type="InterPro" id="IPR027379">
    <property type="entry name" value="CLS_N"/>
</dbReference>
<reference evidence="9" key="1">
    <citation type="journal article" date="2023" name="Mol. Phylogenet. Evol.">
        <title>Genome-scale phylogeny and comparative genomics of the fungal order Sordariales.</title>
        <authorList>
            <person name="Hensen N."/>
            <person name="Bonometti L."/>
            <person name="Westerberg I."/>
            <person name="Brannstrom I.O."/>
            <person name="Guillou S."/>
            <person name="Cros-Aarteil S."/>
            <person name="Calhoun S."/>
            <person name="Haridas S."/>
            <person name="Kuo A."/>
            <person name="Mondo S."/>
            <person name="Pangilinan J."/>
            <person name="Riley R."/>
            <person name="LaButti K."/>
            <person name="Andreopoulos B."/>
            <person name="Lipzen A."/>
            <person name="Chen C."/>
            <person name="Yan M."/>
            <person name="Daum C."/>
            <person name="Ng V."/>
            <person name="Clum A."/>
            <person name="Steindorff A."/>
            <person name="Ohm R.A."/>
            <person name="Martin F."/>
            <person name="Silar P."/>
            <person name="Natvig D.O."/>
            <person name="Lalanne C."/>
            <person name="Gautier V."/>
            <person name="Ament-Velasquez S.L."/>
            <person name="Kruys A."/>
            <person name="Hutchinson M.I."/>
            <person name="Powell A.J."/>
            <person name="Barry K."/>
            <person name="Miller A.N."/>
            <person name="Grigoriev I.V."/>
            <person name="Debuchy R."/>
            <person name="Gladieux P."/>
            <person name="Hiltunen Thoren M."/>
            <person name="Johannesson H."/>
        </authorList>
    </citation>
    <scope>NUCLEOTIDE SEQUENCE</scope>
    <source>
        <strain evidence="9">CBS 103.79</strain>
    </source>
</reference>
<dbReference type="Proteomes" id="UP001303889">
    <property type="component" value="Unassembled WGS sequence"/>
</dbReference>
<dbReference type="GO" id="GO:0005886">
    <property type="term" value="C:plasma membrane"/>
    <property type="evidence" value="ECO:0007669"/>
    <property type="project" value="UniProtKB-SubCell"/>
</dbReference>
<protein>
    <recommendedName>
        <fullName evidence="8">Cardiolipin synthase N-terminal domain-containing protein</fullName>
    </recommendedName>
</protein>
<feature type="chain" id="PRO_5042923168" description="Cardiolipin synthase N-terminal domain-containing protein" evidence="7">
    <location>
        <begin position="27"/>
        <end position="108"/>
    </location>
</feature>
<keyword evidence="7" id="KW-0732">Signal</keyword>
<evidence type="ECO:0000256" key="1">
    <source>
        <dbReference type="ARBA" id="ARBA00004651"/>
    </source>
</evidence>
<organism evidence="9 10">
    <name type="scientific">Staphylotrichum tortipilum</name>
    <dbReference type="NCBI Taxonomy" id="2831512"/>
    <lineage>
        <taxon>Eukaryota</taxon>
        <taxon>Fungi</taxon>
        <taxon>Dikarya</taxon>
        <taxon>Ascomycota</taxon>
        <taxon>Pezizomycotina</taxon>
        <taxon>Sordariomycetes</taxon>
        <taxon>Sordariomycetidae</taxon>
        <taxon>Sordariales</taxon>
        <taxon>Chaetomiaceae</taxon>
        <taxon>Staphylotrichum</taxon>
    </lineage>
</organism>
<feature type="transmembrane region" description="Helical" evidence="6">
    <location>
        <begin position="73"/>
        <end position="92"/>
    </location>
</feature>
<keyword evidence="5 6" id="KW-0472">Membrane</keyword>
<accession>A0AAN6RX35</accession>
<evidence type="ECO:0000313" key="10">
    <source>
        <dbReference type="Proteomes" id="UP001303889"/>
    </source>
</evidence>
<evidence type="ECO:0000256" key="4">
    <source>
        <dbReference type="ARBA" id="ARBA00022989"/>
    </source>
</evidence>
<feature type="domain" description="Cardiolipin synthase N-terminal" evidence="8">
    <location>
        <begin position="52"/>
        <end position="93"/>
    </location>
</feature>
<sequence>MAPNSKLDGVLSSVLLQLCLATLGLAAPVVVESKNSWQYGTGGGLLGLVILILDIIVFVEVLQSTRPPVQKIVWCLVVFLFPVVGMAIYYLFSNRPSYQRGSGYETLA</sequence>
<gene>
    <name evidence="9" type="ORF">C8A05DRAFT_30145</name>
</gene>
<evidence type="ECO:0000259" key="8">
    <source>
        <dbReference type="Pfam" id="PF13396"/>
    </source>
</evidence>
<reference evidence="9" key="2">
    <citation type="submission" date="2023-05" db="EMBL/GenBank/DDBJ databases">
        <authorList>
            <consortium name="Lawrence Berkeley National Laboratory"/>
            <person name="Steindorff A."/>
            <person name="Hensen N."/>
            <person name="Bonometti L."/>
            <person name="Westerberg I."/>
            <person name="Brannstrom I.O."/>
            <person name="Guillou S."/>
            <person name="Cros-Aarteil S."/>
            <person name="Calhoun S."/>
            <person name="Haridas S."/>
            <person name="Kuo A."/>
            <person name="Mondo S."/>
            <person name="Pangilinan J."/>
            <person name="Riley R."/>
            <person name="Labutti K."/>
            <person name="Andreopoulos B."/>
            <person name="Lipzen A."/>
            <person name="Chen C."/>
            <person name="Yanf M."/>
            <person name="Daum C."/>
            <person name="Ng V."/>
            <person name="Clum A."/>
            <person name="Ohm R."/>
            <person name="Martin F."/>
            <person name="Silar P."/>
            <person name="Natvig D."/>
            <person name="Lalanne C."/>
            <person name="Gautier V."/>
            <person name="Ament-Velasquez S.L."/>
            <person name="Kruys A."/>
            <person name="Hutchinson M.I."/>
            <person name="Powell A.J."/>
            <person name="Barry K."/>
            <person name="Miller A.N."/>
            <person name="Grigoriev I.V."/>
            <person name="Debuchy R."/>
            <person name="Gladieux P."/>
            <person name="Thoren M.H."/>
            <person name="Johannesson H."/>
        </authorList>
    </citation>
    <scope>NUCLEOTIDE SEQUENCE</scope>
    <source>
        <strain evidence="9">CBS 103.79</strain>
    </source>
</reference>
<keyword evidence="3 6" id="KW-0812">Transmembrane</keyword>
<feature type="signal peptide" evidence="7">
    <location>
        <begin position="1"/>
        <end position="26"/>
    </location>
</feature>
<evidence type="ECO:0000256" key="6">
    <source>
        <dbReference type="SAM" id="Phobius"/>
    </source>
</evidence>
<keyword evidence="10" id="KW-1185">Reference proteome</keyword>